<sequence length="417" mass="47738">MNINNFHPLQPLSVNTNLQPPPLLHHLHHPPHQNTNSLPHGMPPFISRNPTFQHFINPYTSFDQMYSTQNPHLLATYPHAVHVSPYSTLEGLLNLLQTENPPTPLPILIKERLTNSLIRLASTQLELTQELTTLEFYYLLHHPSALPNLSMQHLMLILQLNNFVNSSLHQILGMQQLNESNEETIGYEEDEDIEEQVVPQMPEKEPTFPMPHQATQVMEEEGLNILDPQTQTLHLKEPLTLDMLKNIERKYIKFLQYVKRVTINMRNHNLKIDMKYVVLFIPSTKDKKAGKVEGITNKEIPVNLDMTLSPGGSSSIQVETSMKIFLWNCRGANSATFMSNLRTLIEINNHSILVLTETRMEDHDKIFQALDYTDVLQVPAVGYLGGISLLWRNTEATVEPLVIIDQEIHTTIETIWG</sequence>
<dbReference type="PANTHER" id="PTHR35218:SF7">
    <property type="entry name" value="ENDONUCLEASE_EXONUCLEASE_PHOSPHATASE"/>
    <property type="match status" value="1"/>
</dbReference>
<organism evidence="2 3">
    <name type="scientific">Solanum tuberosum</name>
    <name type="common">Potato</name>
    <dbReference type="NCBI Taxonomy" id="4113"/>
    <lineage>
        <taxon>Eukaryota</taxon>
        <taxon>Viridiplantae</taxon>
        <taxon>Streptophyta</taxon>
        <taxon>Embryophyta</taxon>
        <taxon>Tracheophyta</taxon>
        <taxon>Spermatophyta</taxon>
        <taxon>Magnoliopsida</taxon>
        <taxon>eudicotyledons</taxon>
        <taxon>Gunneridae</taxon>
        <taxon>Pentapetalae</taxon>
        <taxon>asterids</taxon>
        <taxon>lamiids</taxon>
        <taxon>Solanales</taxon>
        <taxon>Solanaceae</taxon>
        <taxon>Solanoideae</taxon>
        <taxon>Solaneae</taxon>
        <taxon>Solanum</taxon>
    </lineage>
</organism>
<gene>
    <name evidence="2" type="ORF">KY290_017383</name>
</gene>
<accession>A0ABQ7VB49</accession>
<dbReference type="PANTHER" id="PTHR35218">
    <property type="entry name" value="RNASE H DOMAIN-CONTAINING PROTEIN"/>
    <property type="match status" value="1"/>
</dbReference>
<dbReference type="InterPro" id="IPR036691">
    <property type="entry name" value="Endo/exonu/phosph_ase_sf"/>
</dbReference>
<proteinExistence type="predicted"/>
<name>A0ABQ7VB49_SOLTU</name>
<evidence type="ECO:0000313" key="3">
    <source>
        <dbReference type="Proteomes" id="UP000826656"/>
    </source>
</evidence>
<dbReference type="SUPFAM" id="SSF56219">
    <property type="entry name" value="DNase I-like"/>
    <property type="match status" value="1"/>
</dbReference>
<evidence type="ECO:0000313" key="2">
    <source>
        <dbReference type="EMBL" id="KAH0761310.1"/>
    </source>
</evidence>
<feature type="region of interest" description="Disordered" evidence="1">
    <location>
        <begin position="11"/>
        <end position="41"/>
    </location>
</feature>
<reference evidence="2 3" key="1">
    <citation type="journal article" date="2021" name="bioRxiv">
        <title>Chromosome-scale and haplotype-resolved genome assembly of a tetraploid potato cultivar.</title>
        <authorList>
            <person name="Sun H."/>
            <person name="Jiao W.-B."/>
            <person name="Krause K."/>
            <person name="Campoy J.A."/>
            <person name="Goel M."/>
            <person name="Folz-Donahue K."/>
            <person name="Kukat C."/>
            <person name="Huettel B."/>
            <person name="Schneeberger K."/>
        </authorList>
    </citation>
    <scope>NUCLEOTIDE SEQUENCE [LARGE SCALE GENOMIC DNA]</scope>
    <source>
        <strain evidence="2">SolTubOtavaFocal</strain>
        <tissue evidence="2">Leaves</tissue>
    </source>
</reference>
<dbReference type="Proteomes" id="UP000826656">
    <property type="component" value="Unassembled WGS sequence"/>
</dbReference>
<evidence type="ECO:0000256" key="1">
    <source>
        <dbReference type="SAM" id="MobiDB-lite"/>
    </source>
</evidence>
<evidence type="ECO:0008006" key="4">
    <source>
        <dbReference type="Google" id="ProtNLM"/>
    </source>
</evidence>
<dbReference type="Gene3D" id="3.60.10.10">
    <property type="entry name" value="Endonuclease/exonuclease/phosphatase"/>
    <property type="match status" value="1"/>
</dbReference>
<dbReference type="EMBL" id="JAIVGD010000013">
    <property type="protein sequence ID" value="KAH0761310.1"/>
    <property type="molecule type" value="Genomic_DNA"/>
</dbReference>
<keyword evidence="3" id="KW-1185">Reference proteome</keyword>
<comment type="caution">
    <text evidence="2">The sequence shown here is derived from an EMBL/GenBank/DDBJ whole genome shotgun (WGS) entry which is preliminary data.</text>
</comment>
<protein>
    <recommendedName>
        <fullName evidence="4">Endonuclease/exonuclease/phosphatase domain-containing protein</fullName>
    </recommendedName>
</protein>